<dbReference type="AlphaFoldDB" id="A0A7X5F2E9"/>
<dbReference type="Gene3D" id="1.10.101.10">
    <property type="entry name" value="PGBD-like superfamily/PGBD"/>
    <property type="match status" value="2"/>
</dbReference>
<reference evidence="2" key="1">
    <citation type="submission" date="2020-01" db="EMBL/GenBank/DDBJ databases">
        <authorList>
            <person name="Fang Y."/>
            <person name="Sun R."/>
            <person name="Nie L."/>
            <person name="He J."/>
            <person name="Hao L."/>
            <person name="Wang L."/>
            <person name="Su S."/>
            <person name="Lv E."/>
            <person name="Zhang Z."/>
            <person name="Xie R."/>
            <person name="Liu H."/>
        </authorList>
    </citation>
    <scope>NUCLEOTIDE SEQUENCE [LARGE SCALE GENOMIC DNA]</scope>
    <source>
        <strain evidence="2">XCT-53</strain>
    </source>
</reference>
<accession>A0A7X5F2E9</accession>
<dbReference type="RefSeq" id="WP_161674264.1">
    <property type="nucleotide sequence ID" value="NZ_JAABLP010000001.1"/>
</dbReference>
<dbReference type="Proteomes" id="UP000586722">
    <property type="component" value="Unassembled WGS sequence"/>
</dbReference>
<organism evidence="1 2">
    <name type="scientific">Pannonibacter tanglangensis</name>
    <dbReference type="NCBI Taxonomy" id="2750084"/>
    <lineage>
        <taxon>Bacteria</taxon>
        <taxon>Pseudomonadati</taxon>
        <taxon>Pseudomonadota</taxon>
        <taxon>Alphaproteobacteria</taxon>
        <taxon>Hyphomicrobiales</taxon>
        <taxon>Stappiaceae</taxon>
        <taxon>Pannonibacter</taxon>
    </lineage>
</organism>
<evidence type="ECO:0000313" key="2">
    <source>
        <dbReference type="Proteomes" id="UP000586722"/>
    </source>
</evidence>
<evidence type="ECO:0000313" key="1">
    <source>
        <dbReference type="EMBL" id="NBN78491.1"/>
    </source>
</evidence>
<keyword evidence="2" id="KW-1185">Reference proteome</keyword>
<gene>
    <name evidence="1" type="ORF">GWI72_09445</name>
</gene>
<protein>
    <submittedName>
        <fullName evidence="1">Peptidoglycan-binding protein</fullName>
    </submittedName>
</protein>
<dbReference type="InterPro" id="IPR036366">
    <property type="entry name" value="PGBDSf"/>
</dbReference>
<proteinExistence type="predicted"/>
<dbReference type="EMBL" id="JAABLQ010000001">
    <property type="protein sequence ID" value="NBN78491.1"/>
    <property type="molecule type" value="Genomic_DNA"/>
</dbReference>
<dbReference type="Pfam" id="PF01471">
    <property type="entry name" value="PG_binding_1"/>
    <property type="match status" value="2"/>
</dbReference>
<dbReference type="InterPro" id="IPR036365">
    <property type="entry name" value="PGBD-like_sf"/>
</dbReference>
<dbReference type="SUPFAM" id="SSF47090">
    <property type="entry name" value="PGBD-like"/>
    <property type="match status" value="2"/>
</dbReference>
<sequence>MARRKDDFDLPERDGLIARASGAALDNPLAAGGAVVMALTGCLIIANAVSLQPQRHPAPLMVSRERTADLPTTDARTVEAQPVSTLILDIQTELRRLGLYEGLLDGLVGPATERSIRRYEILTGLPETGQPTSALLAKLLMETGNMAAASQAIDQAALAGDPSAALGAHVPVPRPSPFAHPARNAPSQTVLPAAPTFTPAPQAVAEAAPVPPRNLDDVTGSLDMDGRRLARIQALLSELGYGPLRADGVMSKNTANAIQRFELDRGMAITGQVSPALIQALEDFTGIPFEG</sequence>
<comment type="caution">
    <text evidence="1">The sequence shown here is derived from an EMBL/GenBank/DDBJ whole genome shotgun (WGS) entry which is preliminary data.</text>
</comment>
<name>A0A7X5F2E9_9HYPH</name>
<dbReference type="InterPro" id="IPR002477">
    <property type="entry name" value="Peptidoglycan-bd-like"/>
</dbReference>